<evidence type="ECO:0000256" key="1">
    <source>
        <dbReference type="ARBA" id="ARBA00022553"/>
    </source>
</evidence>
<organism evidence="4 5">
    <name type="scientific">Saccharomyces pastorianus</name>
    <name type="common">Lager yeast</name>
    <name type="synonym">Saccharomyces cerevisiae x Saccharomyces eubayanus</name>
    <dbReference type="NCBI Taxonomy" id="27292"/>
    <lineage>
        <taxon>Eukaryota</taxon>
        <taxon>Fungi</taxon>
        <taxon>Dikarya</taxon>
        <taxon>Ascomycota</taxon>
        <taxon>Saccharomycotina</taxon>
        <taxon>Saccharomycetes</taxon>
        <taxon>Saccharomycetales</taxon>
        <taxon>Saccharomycetaceae</taxon>
        <taxon>Saccharomyces</taxon>
    </lineage>
</organism>
<feature type="compositionally biased region" description="Low complexity" evidence="2">
    <location>
        <begin position="225"/>
        <end position="234"/>
    </location>
</feature>
<dbReference type="CDD" id="cd02642">
    <property type="entry name" value="R3H_encore_like"/>
    <property type="match status" value="1"/>
</dbReference>
<feature type="compositionally biased region" description="Basic and acidic residues" evidence="2">
    <location>
        <begin position="272"/>
        <end position="284"/>
    </location>
</feature>
<proteinExistence type="predicted"/>
<evidence type="ECO:0000313" key="4">
    <source>
        <dbReference type="EMBL" id="QID84032.1"/>
    </source>
</evidence>
<dbReference type="InterPro" id="IPR051937">
    <property type="entry name" value="R3H_domain_containing"/>
</dbReference>
<dbReference type="GO" id="GO:0003676">
    <property type="term" value="F:nucleic acid binding"/>
    <property type="evidence" value="ECO:0007669"/>
    <property type="project" value="UniProtKB-UniRule"/>
</dbReference>
<feature type="compositionally biased region" description="Polar residues" evidence="2">
    <location>
        <begin position="245"/>
        <end position="255"/>
    </location>
</feature>
<dbReference type="GO" id="GO:0006012">
    <property type="term" value="P:galactose metabolic process"/>
    <property type="evidence" value="ECO:0007669"/>
    <property type="project" value="TreeGrafter"/>
</dbReference>
<feature type="compositionally biased region" description="Polar residues" evidence="2">
    <location>
        <begin position="102"/>
        <end position="124"/>
    </location>
</feature>
<keyword evidence="5" id="KW-1185">Reference proteome</keyword>
<feature type="compositionally biased region" description="Polar residues" evidence="2">
    <location>
        <begin position="142"/>
        <end position="160"/>
    </location>
</feature>
<feature type="compositionally biased region" description="Basic and acidic residues" evidence="2">
    <location>
        <begin position="403"/>
        <end position="425"/>
    </location>
</feature>
<sequence>MTVLDSGNWGLTPAMETGLFQRPQDRVFIIELENSIVSFINSNTESFQLRPLNSYYRLLSHQIAEYHNLNHVLARTQDSCVILFKGENFQKIEGKPLLQELQQSKSEEPASSNENIDRSNNNKTFRILKRKEVRNDNDSKTDNNIATSDKLATNPVSSQKIENDDKSSTDLEQERIEKERIYEQRKQEIFDKLNNNEDDGKSINSSSGNDSDNEWSDWLDSDDANTQTTNGTPSSPSPSNPYTTMQQNKPRQQFYDSRRARGGRRRGTGNYKDTHRGLNRRNKENGGYQGGYATPYMVYPPTQIGNNALPTYPIVYNPASPAPSSNPSPVVMGGNAVFMNPYIYNMNPQGSCSFGAPVPVYQSYQYQYQYPYNQYQNGLYSNTPGYNSNAYKSSSVNKHNQSQRKDTTSNEGPDHNKYISNEKIRSGNSKDTPSSKEANLIEVKFDQLSIFSKMNYT</sequence>
<dbReference type="PANTHER" id="PTHR15672">
    <property type="entry name" value="CAMP-REGULATED PHOSPHOPROTEIN 21 RELATED R3H DOMAIN CONTAINING PROTEIN"/>
    <property type="match status" value="1"/>
</dbReference>
<keyword evidence="1" id="KW-0597">Phosphoprotein</keyword>
<dbReference type="Gene3D" id="3.30.1370.50">
    <property type="entry name" value="R3H-like domain"/>
    <property type="match status" value="1"/>
</dbReference>
<protein>
    <submittedName>
        <fullName evidence="4">R3H-domain-containing protein</fullName>
    </submittedName>
</protein>
<dbReference type="AlphaFoldDB" id="A0A6C1E414"/>
<dbReference type="OrthoDB" id="278430at2759"/>
<evidence type="ECO:0000313" key="5">
    <source>
        <dbReference type="Proteomes" id="UP000501346"/>
    </source>
</evidence>
<dbReference type="PROSITE" id="PS51061">
    <property type="entry name" value="R3H"/>
    <property type="match status" value="1"/>
</dbReference>
<name>A0A6C1E414_SACPS</name>
<feature type="compositionally biased region" description="Polar residues" evidence="2">
    <location>
        <begin position="426"/>
        <end position="435"/>
    </location>
</feature>
<accession>A0A6C1E414</accession>
<feature type="region of interest" description="Disordered" evidence="2">
    <location>
        <begin position="102"/>
        <end position="287"/>
    </location>
</feature>
<dbReference type="PANTHER" id="PTHR15672:SF8">
    <property type="entry name" value="PROTEIN ENCORE"/>
    <property type="match status" value="1"/>
</dbReference>
<feature type="domain" description="R3H" evidence="3">
    <location>
        <begin position="26"/>
        <end position="88"/>
    </location>
</feature>
<gene>
    <name evidence="4" type="primary">RBS1_2</name>
    <name evidence="4" type="ORF">GRS66_006523</name>
</gene>
<feature type="compositionally biased region" description="Acidic residues" evidence="2">
    <location>
        <begin position="211"/>
        <end position="223"/>
    </location>
</feature>
<evidence type="ECO:0000259" key="3">
    <source>
        <dbReference type="PROSITE" id="PS51061"/>
    </source>
</evidence>
<dbReference type="InterPro" id="IPR036867">
    <property type="entry name" value="R3H_dom_sf"/>
</dbReference>
<dbReference type="Pfam" id="PF01424">
    <property type="entry name" value="R3H"/>
    <property type="match status" value="1"/>
</dbReference>
<feature type="compositionally biased region" description="Polar residues" evidence="2">
    <location>
        <begin position="383"/>
        <end position="400"/>
    </location>
</feature>
<feature type="compositionally biased region" description="Basic and acidic residues" evidence="2">
    <location>
        <begin position="161"/>
        <end position="201"/>
    </location>
</feature>
<dbReference type="EMBL" id="CP049001">
    <property type="protein sequence ID" value="QID84032.1"/>
    <property type="molecule type" value="Genomic_DNA"/>
</dbReference>
<dbReference type="SUPFAM" id="SSF82708">
    <property type="entry name" value="R3H domain"/>
    <property type="match status" value="1"/>
</dbReference>
<evidence type="ECO:0000256" key="2">
    <source>
        <dbReference type="SAM" id="MobiDB-lite"/>
    </source>
</evidence>
<dbReference type="SMART" id="SM00393">
    <property type="entry name" value="R3H"/>
    <property type="match status" value="1"/>
</dbReference>
<dbReference type="InterPro" id="IPR001374">
    <property type="entry name" value="R3H_dom"/>
</dbReference>
<dbReference type="Proteomes" id="UP000501346">
    <property type="component" value="Chromosome SeIV-SeII"/>
</dbReference>
<reference evidence="4 5" key="1">
    <citation type="journal article" date="2019" name="BMC Genomics">
        <title>Chromosome level assembly and comparative genome analysis confirm lager-brewing yeasts originated from a single hybridization.</title>
        <authorList>
            <person name="Salazar A.N."/>
            <person name="Gorter de Vries A.R."/>
            <person name="van den Broek M."/>
            <person name="Brouwers N."/>
            <person name="de la Torre Cortes P."/>
            <person name="Kuijpers N.G.A."/>
            <person name="Daran J.G."/>
            <person name="Abeel T."/>
        </authorList>
    </citation>
    <scope>NUCLEOTIDE SEQUENCE [LARGE SCALE GENOMIC DNA]</scope>
    <source>
        <strain evidence="4 5">CBS 1483</strain>
    </source>
</reference>
<feature type="region of interest" description="Disordered" evidence="2">
    <location>
        <begin position="383"/>
        <end position="435"/>
    </location>
</feature>